<dbReference type="SUPFAM" id="SSF51338">
    <property type="entry name" value="Composite domain of metallo-dependent hydrolases"/>
    <property type="match status" value="1"/>
</dbReference>
<evidence type="ECO:0000313" key="2">
    <source>
        <dbReference type="EMBL" id="SCJ70314.1"/>
    </source>
</evidence>
<reference evidence="2" key="1">
    <citation type="submission" date="2015-09" db="EMBL/GenBank/DDBJ databases">
        <authorList>
            <consortium name="Pathogen Informatics"/>
        </authorList>
    </citation>
    <scope>NUCLEOTIDE SEQUENCE</scope>
    <source>
        <strain evidence="2">2789STDY5834896</strain>
    </source>
</reference>
<evidence type="ECO:0000259" key="1">
    <source>
        <dbReference type="Pfam" id="PF01979"/>
    </source>
</evidence>
<dbReference type="SUPFAM" id="SSF51556">
    <property type="entry name" value="Metallo-dependent hydrolases"/>
    <property type="match status" value="1"/>
</dbReference>
<feature type="domain" description="Amidohydrolase-related" evidence="1">
    <location>
        <begin position="54"/>
        <end position="388"/>
    </location>
</feature>
<dbReference type="Gene3D" id="3.20.20.140">
    <property type="entry name" value="Metal-dependent hydrolases"/>
    <property type="match status" value="1"/>
</dbReference>
<protein>
    <submittedName>
        <fullName evidence="2">Imidazolonepropionase</fullName>
    </submittedName>
</protein>
<dbReference type="PANTHER" id="PTHR43135">
    <property type="entry name" value="ALPHA-D-RIBOSE 1-METHYLPHOSPHONATE 5-TRIPHOSPHATE DIPHOSPHATASE"/>
    <property type="match status" value="1"/>
</dbReference>
<dbReference type="InterPro" id="IPR011059">
    <property type="entry name" value="Metal-dep_hydrolase_composite"/>
</dbReference>
<dbReference type="InterPro" id="IPR051781">
    <property type="entry name" value="Metallo-dep_Hydrolase"/>
</dbReference>
<gene>
    <name evidence="2" type="ORF">SAMEA3545359_01508</name>
</gene>
<organism evidence="2">
    <name type="scientific">uncultured Anaerotruncus sp</name>
    <dbReference type="NCBI Taxonomy" id="905011"/>
    <lineage>
        <taxon>Bacteria</taxon>
        <taxon>Bacillati</taxon>
        <taxon>Bacillota</taxon>
        <taxon>Clostridia</taxon>
        <taxon>Eubacteriales</taxon>
        <taxon>Oscillospiraceae</taxon>
        <taxon>Anaerotruncus</taxon>
        <taxon>environmental samples</taxon>
    </lineage>
</organism>
<dbReference type="AlphaFoldDB" id="A0A1C6IKB1"/>
<dbReference type="InterPro" id="IPR057744">
    <property type="entry name" value="OTAase-like"/>
</dbReference>
<dbReference type="GO" id="GO:0016810">
    <property type="term" value="F:hydrolase activity, acting on carbon-nitrogen (but not peptide) bonds"/>
    <property type="evidence" value="ECO:0007669"/>
    <property type="project" value="InterPro"/>
</dbReference>
<dbReference type="Gene3D" id="2.30.40.10">
    <property type="entry name" value="Urease, subunit C, domain 1"/>
    <property type="match status" value="1"/>
</dbReference>
<sequence length="392" mass="41714">MKTVVFQNANIVDVEAGSVLAGGSILVEDGVIKEVGKDLQCPAGAEVIDLEGSTVLPGLFNCHTHMNLAPVAAPTYTESDAEVTMMSLHHLDQFTQSGVTFIRDVGGINSIDIDIRNAVAAGKLVAPDMQVSGKCICMTGGHGWTMGREADGPDDCRKAAREQLRAGADWVKVMATGGVMTKGVEPGSPQLNEDELRAAIEEAHKVGAKTCTHAQGMTGIKNALRAGIDSIEHGFFMDDWCFDYMKENNVYYVPTLAAVHWIVVNGTKAGIADYVVRKAEGAVEAHMDTFKRAHQAGVKIALGTDAGTPFNGHDKTAYEMVLMVKAGMTPMEAIRTGTINAAELCGVQDSLGSIKPGKKAHFAIFAGDPTKDIEAAMDCKMTVKNGEIIYRA</sequence>
<proteinExistence type="predicted"/>
<dbReference type="Pfam" id="PF01979">
    <property type="entry name" value="Amidohydro_1"/>
    <property type="match status" value="1"/>
</dbReference>
<dbReference type="PANTHER" id="PTHR43135:SF3">
    <property type="entry name" value="ALPHA-D-RIBOSE 1-METHYLPHOSPHONATE 5-TRIPHOSPHATE DIPHOSPHATASE"/>
    <property type="match status" value="1"/>
</dbReference>
<dbReference type="CDD" id="cd01299">
    <property type="entry name" value="Met_dep_hydrolase_A"/>
    <property type="match status" value="1"/>
</dbReference>
<dbReference type="InterPro" id="IPR032466">
    <property type="entry name" value="Metal_Hydrolase"/>
</dbReference>
<dbReference type="EMBL" id="FMHG01000001">
    <property type="protein sequence ID" value="SCJ70314.1"/>
    <property type="molecule type" value="Genomic_DNA"/>
</dbReference>
<accession>A0A1C6IKB1</accession>
<name>A0A1C6IKB1_9FIRM</name>
<dbReference type="InterPro" id="IPR006680">
    <property type="entry name" value="Amidohydro-rel"/>
</dbReference>